<keyword evidence="1" id="KW-0812">Transmembrane</keyword>
<accession>A0A0R1TX82</accession>
<keyword evidence="1" id="KW-1133">Transmembrane helix</keyword>
<evidence type="ECO:0000313" key="2">
    <source>
        <dbReference type="EMBL" id="KRL83400.1"/>
    </source>
</evidence>
<comment type="caution">
    <text evidence="2">The sequence shown here is derived from an EMBL/GenBank/DDBJ whole genome shotgun (WGS) entry which is preliminary data.</text>
</comment>
<feature type="transmembrane region" description="Helical" evidence="1">
    <location>
        <begin position="38"/>
        <end position="56"/>
    </location>
</feature>
<organism evidence="2 3">
    <name type="scientific">Ligilactobacillus apodemi DSM 16634 = JCM 16172</name>
    <dbReference type="NCBI Taxonomy" id="1423724"/>
    <lineage>
        <taxon>Bacteria</taxon>
        <taxon>Bacillati</taxon>
        <taxon>Bacillota</taxon>
        <taxon>Bacilli</taxon>
        <taxon>Lactobacillales</taxon>
        <taxon>Lactobacillaceae</taxon>
        <taxon>Ligilactobacillus</taxon>
    </lineage>
</organism>
<evidence type="ECO:0000256" key="1">
    <source>
        <dbReference type="SAM" id="Phobius"/>
    </source>
</evidence>
<sequence length="166" mass="18867">MCLRAFKFEQVSRLNAVSVPFYAIGMFLFKAVWSVEALITMVILFGISSLIGWYQAKDAIMQDTAKFDKYGRPIKLIRAGNSYIIGWFLVFIVGMGLAALADHGLSIAYLLEEFSEDVFGNLFVVGDIATNNTWYLWEISGVSNLAYTYFLERKFPTLIDAFRKPR</sequence>
<proteinExistence type="predicted"/>
<dbReference type="AlphaFoldDB" id="A0A0R1TX82"/>
<name>A0A0R1TX82_9LACO</name>
<reference evidence="2 3" key="1">
    <citation type="journal article" date="2015" name="Genome Announc.">
        <title>Expanding the biotechnology potential of lactobacilli through comparative genomics of 213 strains and associated genera.</title>
        <authorList>
            <person name="Sun Z."/>
            <person name="Harris H.M."/>
            <person name="McCann A."/>
            <person name="Guo C."/>
            <person name="Argimon S."/>
            <person name="Zhang W."/>
            <person name="Yang X."/>
            <person name="Jeffery I.B."/>
            <person name="Cooney J.C."/>
            <person name="Kagawa T.F."/>
            <person name="Liu W."/>
            <person name="Song Y."/>
            <person name="Salvetti E."/>
            <person name="Wrobel A."/>
            <person name="Rasinkangas P."/>
            <person name="Parkhill J."/>
            <person name="Rea M.C."/>
            <person name="O'Sullivan O."/>
            <person name="Ritari J."/>
            <person name="Douillard F.P."/>
            <person name="Paul Ross R."/>
            <person name="Yang R."/>
            <person name="Briner A.E."/>
            <person name="Felis G.E."/>
            <person name="de Vos W.M."/>
            <person name="Barrangou R."/>
            <person name="Klaenhammer T.R."/>
            <person name="Caufield P.W."/>
            <person name="Cui Y."/>
            <person name="Zhang H."/>
            <person name="O'Toole P.W."/>
        </authorList>
    </citation>
    <scope>NUCLEOTIDE SEQUENCE [LARGE SCALE GENOMIC DNA]</scope>
    <source>
        <strain evidence="2 3">DSM 16634</strain>
    </source>
</reference>
<dbReference type="PATRIC" id="fig|1423724.4.peg.686"/>
<evidence type="ECO:0008006" key="4">
    <source>
        <dbReference type="Google" id="ProtNLM"/>
    </source>
</evidence>
<dbReference type="EMBL" id="AZFT01000053">
    <property type="protein sequence ID" value="KRL83400.1"/>
    <property type="molecule type" value="Genomic_DNA"/>
</dbReference>
<feature type="transmembrane region" description="Helical" evidence="1">
    <location>
        <begin position="76"/>
        <end position="101"/>
    </location>
</feature>
<dbReference type="Proteomes" id="UP000051324">
    <property type="component" value="Unassembled WGS sequence"/>
</dbReference>
<evidence type="ECO:0000313" key="3">
    <source>
        <dbReference type="Proteomes" id="UP000051324"/>
    </source>
</evidence>
<keyword evidence="3" id="KW-1185">Reference proteome</keyword>
<dbReference type="eggNOG" id="ENOG5032UJK">
    <property type="taxonomic scope" value="Bacteria"/>
</dbReference>
<keyword evidence="1" id="KW-0472">Membrane</keyword>
<gene>
    <name evidence="2" type="ORF">FC32_GL000650</name>
</gene>
<dbReference type="STRING" id="1423724.FC32_GL000650"/>
<protein>
    <recommendedName>
        <fullName evidence="4">Hydrophobic protein</fullName>
    </recommendedName>
</protein>